<evidence type="ECO:0000256" key="1">
    <source>
        <dbReference type="SAM" id="MobiDB-lite"/>
    </source>
</evidence>
<proteinExistence type="predicted"/>
<dbReference type="EMBL" id="BGPR01021875">
    <property type="protein sequence ID" value="GBN87606.1"/>
    <property type="molecule type" value="Genomic_DNA"/>
</dbReference>
<organism evidence="2 3">
    <name type="scientific">Araneus ventricosus</name>
    <name type="common">Orbweaver spider</name>
    <name type="synonym">Epeira ventricosa</name>
    <dbReference type="NCBI Taxonomy" id="182803"/>
    <lineage>
        <taxon>Eukaryota</taxon>
        <taxon>Metazoa</taxon>
        <taxon>Ecdysozoa</taxon>
        <taxon>Arthropoda</taxon>
        <taxon>Chelicerata</taxon>
        <taxon>Arachnida</taxon>
        <taxon>Araneae</taxon>
        <taxon>Araneomorphae</taxon>
        <taxon>Entelegynae</taxon>
        <taxon>Araneoidea</taxon>
        <taxon>Araneidae</taxon>
        <taxon>Araneus</taxon>
    </lineage>
</organism>
<gene>
    <name evidence="2" type="ORF">AVEN_79573_1</name>
</gene>
<comment type="caution">
    <text evidence="2">The sequence shown here is derived from an EMBL/GenBank/DDBJ whole genome shotgun (WGS) entry which is preliminary data.</text>
</comment>
<dbReference type="AlphaFoldDB" id="A0A4Y2SJ27"/>
<dbReference type="Proteomes" id="UP000499080">
    <property type="component" value="Unassembled WGS sequence"/>
</dbReference>
<feature type="compositionally biased region" description="Basic and acidic residues" evidence="1">
    <location>
        <begin position="35"/>
        <end position="44"/>
    </location>
</feature>
<reference evidence="2 3" key="1">
    <citation type="journal article" date="2019" name="Sci. Rep.">
        <title>Orb-weaving spider Araneus ventricosus genome elucidates the spidroin gene catalogue.</title>
        <authorList>
            <person name="Kono N."/>
            <person name="Nakamura H."/>
            <person name="Ohtoshi R."/>
            <person name="Moran D.A.P."/>
            <person name="Shinohara A."/>
            <person name="Yoshida Y."/>
            <person name="Fujiwara M."/>
            <person name="Mori M."/>
            <person name="Tomita M."/>
            <person name="Arakawa K."/>
        </authorList>
    </citation>
    <scope>NUCLEOTIDE SEQUENCE [LARGE SCALE GENOMIC DNA]</scope>
</reference>
<feature type="region of interest" description="Disordered" evidence="1">
    <location>
        <begin position="35"/>
        <end position="54"/>
    </location>
</feature>
<feature type="compositionally biased region" description="Acidic residues" evidence="1">
    <location>
        <begin position="10"/>
        <end position="29"/>
    </location>
</feature>
<dbReference type="OrthoDB" id="6779804at2759"/>
<feature type="compositionally biased region" description="Acidic residues" evidence="1">
    <location>
        <begin position="45"/>
        <end position="54"/>
    </location>
</feature>
<evidence type="ECO:0000313" key="2">
    <source>
        <dbReference type="EMBL" id="GBN87606.1"/>
    </source>
</evidence>
<protein>
    <submittedName>
        <fullName evidence="2">Uncharacterized protein</fullName>
    </submittedName>
</protein>
<keyword evidence="3" id="KW-1185">Reference proteome</keyword>
<sequence>MERIRKLLDEVETDEDSDFDNEDNGPQDVLEEISSDHESFCERDTDSEDGDSEFEDVNNLKLFPSKGGIEWRKTKCRNTAVGRRFITRANLHKRRNQLLQYSLRSKCVLDLLPVKSYVGGKTSSRWCGAEIWRGGCHLRCCPRHLSLAKSYGAIPK</sequence>
<evidence type="ECO:0000313" key="3">
    <source>
        <dbReference type="Proteomes" id="UP000499080"/>
    </source>
</evidence>
<feature type="region of interest" description="Disordered" evidence="1">
    <location>
        <begin position="1"/>
        <end position="29"/>
    </location>
</feature>
<accession>A0A4Y2SJ27</accession>
<name>A0A4Y2SJ27_ARAVE</name>